<dbReference type="Gene3D" id="3.60.21.10">
    <property type="match status" value="1"/>
</dbReference>
<dbReference type="RefSeq" id="WP_170303319.1">
    <property type="nucleotide sequence ID" value="NZ_BKAJ01000085.1"/>
</dbReference>
<dbReference type="GO" id="GO:0016787">
    <property type="term" value="F:hydrolase activity"/>
    <property type="evidence" value="ECO:0007669"/>
    <property type="project" value="UniProtKB-KW"/>
</dbReference>
<dbReference type="SUPFAM" id="SSF56300">
    <property type="entry name" value="Metallo-dependent phosphatases"/>
    <property type="match status" value="1"/>
</dbReference>
<dbReference type="EMBL" id="BKAJ01000085">
    <property type="protein sequence ID" value="GEP57692.1"/>
    <property type="molecule type" value="Genomic_DNA"/>
</dbReference>
<dbReference type="InterPro" id="IPR051918">
    <property type="entry name" value="STPP_CPPED1"/>
</dbReference>
<keyword evidence="2" id="KW-0378">Hydrolase</keyword>
<accession>A0A512NFJ2</accession>
<dbReference type="Pfam" id="PF00149">
    <property type="entry name" value="Metallophos"/>
    <property type="match status" value="1"/>
</dbReference>
<dbReference type="InterPro" id="IPR004843">
    <property type="entry name" value="Calcineurin-like_PHP"/>
</dbReference>
<protein>
    <submittedName>
        <fullName evidence="2">Phosphohydrolase</fullName>
    </submittedName>
</protein>
<dbReference type="PANTHER" id="PTHR43143">
    <property type="entry name" value="METALLOPHOSPHOESTERASE, CALCINEURIN SUPERFAMILY"/>
    <property type="match status" value="1"/>
</dbReference>
<dbReference type="Proteomes" id="UP000321058">
    <property type="component" value="Unassembled WGS sequence"/>
</dbReference>
<evidence type="ECO:0000259" key="1">
    <source>
        <dbReference type="Pfam" id="PF00149"/>
    </source>
</evidence>
<reference evidence="2 3" key="1">
    <citation type="submission" date="2019-07" db="EMBL/GenBank/DDBJ databases">
        <title>Whole genome shotgun sequence of Reyranella soli NBRC 108950.</title>
        <authorList>
            <person name="Hosoyama A."/>
            <person name="Uohara A."/>
            <person name="Ohji S."/>
            <person name="Ichikawa N."/>
        </authorList>
    </citation>
    <scope>NUCLEOTIDE SEQUENCE [LARGE SCALE GENOMIC DNA]</scope>
    <source>
        <strain evidence="2 3">NBRC 108950</strain>
    </source>
</reference>
<gene>
    <name evidence="2" type="ORF">RSO01_48580</name>
</gene>
<organism evidence="2 3">
    <name type="scientific">Reyranella soli</name>
    <dbReference type="NCBI Taxonomy" id="1230389"/>
    <lineage>
        <taxon>Bacteria</taxon>
        <taxon>Pseudomonadati</taxon>
        <taxon>Pseudomonadota</taxon>
        <taxon>Alphaproteobacteria</taxon>
        <taxon>Hyphomicrobiales</taxon>
        <taxon>Reyranellaceae</taxon>
        <taxon>Reyranella</taxon>
    </lineage>
</organism>
<evidence type="ECO:0000313" key="2">
    <source>
        <dbReference type="EMBL" id="GEP57692.1"/>
    </source>
</evidence>
<dbReference type="AlphaFoldDB" id="A0A512NFJ2"/>
<evidence type="ECO:0000313" key="3">
    <source>
        <dbReference type="Proteomes" id="UP000321058"/>
    </source>
</evidence>
<proteinExistence type="predicted"/>
<dbReference type="InterPro" id="IPR029052">
    <property type="entry name" value="Metallo-depent_PP-like"/>
</dbReference>
<feature type="domain" description="Calcineurin-like phosphoesterase" evidence="1">
    <location>
        <begin position="3"/>
        <end position="204"/>
    </location>
</feature>
<sequence>MTFRIAQISDTHLSAEKPFFVGNFERIGEALRATGPDLVLNSGDISLSGESKESDLSAARALHEAMGLPVRFLPGNHDLGDSQDLAAHGAAVITDERRARYLAHFGPDFWTLDVPGWRLLALNAQLLGSDLAAAVDQEDAIAEATASLGARKLALFLHMPLFDKAADEPAMTGRFVDPAPRRALLARLRTAAPALIASGHIHQYRDSWLDGARHVWAPSTGYVIPDRIQPIYGLKQVGFVEHRLEPDGRQESRLVQVPGMPTLNIADFPEAYGAI</sequence>
<comment type="caution">
    <text evidence="2">The sequence shown here is derived from an EMBL/GenBank/DDBJ whole genome shotgun (WGS) entry which is preliminary data.</text>
</comment>
<keyword evidence="3" id="KW-1185">Reference proteome</keyword>
<dbReference type="PANTHER" id="PTHR43143:SF1">
    <property type="entry name" value="SERINE_THREONINE-PROTEIN PHOSPHATASE CPPED1"/>
    <property type="match status" value="1"/>
</dbReference>
<name>A0A512NFJ2_9HYPH</name>